<name>A0A9N7V2S8_PLEPL</name>
<organism evidence="3 4">
    <name type="scientific">Pleuronectes platessa</name>
    <name type="common">European plaice</name>
    <dbReference type="NCBI Taxonomy" id="8262"/>
    <lineage>
        <taxon>Eukaryota</taxon>
        <taxon>Metazoa</taxon>
        <taxon>Chordata</taxon>
        <taxon>Craniata</taxon>
        <taxon>Vertebrata</taxon>
        <taxon>Euteleostomi</taxon>
        <taxon>Actinopterygii</taxon>
        <taxon>Neopterygii</taxon>
        <taxon>Teleostei</taxon>
        <taxon>Neoteleostei</taxon>
        <taxon>Acanthomorphata</taxon>
        <taxon>Carangaria</taxon>
        <taxon>Pleuronectiformes</taxon>
        <taxon>Pleuronectoidei</taxon>
        <taxon>Pleuronectidae</taxon>
        <taxon>Pleuronectes</taxon>
    </lineage>
</organism>
<keyword evidence="1" id="KW-0175">Coiled coil</keyword>
<dbReference type="Proteomes" id="UP001153269">
    <property type="component" value="Unassembled WGS sequence"/>
</dbReference>
<feature type="compositionally biased region" description="Low complexity" evidence="2">
    <location>
        <begin position="342"/>
        <end position="351"/>
    </location>
</feature>
<accession>A0A9N7V2S8</accession>
<feature type="region of interest" description="Disordered" evidence="2">
    <location>
        <begin position="216"/>
        <end position="237"/>
    </location>
</feature>
<dbReference type="AlphaFoldDB" id="A0A9N7V2S8"/>
<feature type="region of interest" description="Disordered" evidence="2">
    <location>
        <begin position="328"/>
        <end position="357"/>
    </location>
</feature>
<protein>
    <submittedName>
        <fullName evidence="3">Uncharacterized protein</fullName>
    </submittedName>
</protein>
<keyword evidence="4" id="KW-1185">Reference proteome</keyword>
<gene>
    <name evidence="3" type="ORF">PLEPLA_LOCUS30738</name>
</gene>
<feature type="coiled-coil region" evidence="1">
    <location>
        <begin position="9"/>
        <end position="45"/>
    </location>
</feature>
<feature type="compositionally biased region" description="Basic and acidic residues" evidence="2">
    <location>
        <begin position="87"/>
        <end position="109"/>
    </location>
</feature>
<evidence type="ECO:0000313" key="3">
    <source>
        <dbReference type="EMBL" id="CAB1443023.1"/>
    </source>
</evidence>
<feature type="region of interest" description="Disordered" evidence="2">
    <location>
        <begin position="83"/>
        <end position="109"/>
    </location>
</feature>
<sequence length="383" mass="44545">MIMTNKNDDKCENQQLRSLLQTIDELREKENEEKLRKELEKIKQMLIMYGECILKRNASKLRDTSDACFPVCLPSQEQPVLEPTECPESRQEEVSHKHEAGKSSKELTCMEERSKLSQDQCREAVKEAEDIKQMNSFLKNEDQMLLEELETMKVIDRHVVASQATEEITQLNRENPSPELIGERERITEEENPPQMVRDWSCTEELTEELEKMNEMRRQDGAENERTHSSDSPFRSDNCEIAAPELYQHQKLEKANPLLQELVADYKANMVTLMIQVSEMRKTLLSLQIERASLQKSFSEAQAQLRSETKSNVALRSKIQQLRELLEQQRRQSTGEQEEDSSSSQLSSQELPQKKKKKKKTFWRRFIGLCLCGRKAGKCQSCI</sequence>
<evidence type="ECO:0000256" key="1">
    <source>
        <dbReference type="SAM" id="Coils"/>
    </source>
</evidence>
<feature type="compositionally biased region" description="Basic and acidic residues" evidence="2">
    <location>
        <begin position="216"/>
        <end position="229"/>
    </location>
</feature>
<evidence type="ECO:0000256" key="2">
    <source>
        <dbReference type="SAM" id="MobiDB-lite"/>
    </source>
</evidence>
<reference evidence="3" key="1">
    <citation type="submission" date="2020-03" db="EMBL/GenBank/DDBJ databases">
        <authorList>
            <person name="Weist P."/>
        </authorList>
    </citation>
    <scope>NUCLEOTIDE SEQUENCE</scope>
</reference>
<evidence type="ECO:0000313" key="4">
    <source>
        <dbReference type="Proteomes" id="UP001153269"/>
    </source>
</evidence>
<proteinExistence type="predicted"/>
<comment type="caution">
    <text evidence="3">The sequence shown here is derived from an EMBL/GenBank/DDBJ whole genome shotgun (WGS) entry which is preliminary data.</text>
</comment>
<dbReference type="EMBL" id="CADEAL010002990">
    <property type="protein sequence ID" value="CAB1443023.1"/>
    <property type="molecule type" value="Genomic_DNA"/>
</dbReference>